<proteinExistence type="predicted"/>
<sequence length="253" mass="29871">MASNRRPRPKITWWMRVKRYILAFQSPLRLRSSLTRLRHHHKYPFLALVRLFLPLPRWHFRPDPVPFKVMLDNVPLWECRADLADLRNMRAIPLWRARDTPIRSLYRIYEAIAARYHVAIGSEVEYFWYQNRRSWEVQRIPDPCDPDPVRYAILACIAEELANAFNWRLSIGLRRDRSKHIIRETRDDELPEFTPVTAPAWVKRVPALDFDLISDLPSGVLNSSGKLVLEKGGNSGFFAERNIIIDTGYFYTV</sequence>
<evidence type="ECO:0000313" key="1">
    <source>
        <dbReference type="EMBL" id="QKX63631.1"/>
    </source>
</evidence>
<dbReference type="Proteomes" id="UP000509510">
    <property type="component" value="Chromosome VI"/>
</dbReference>
<gene>
    <name evidence="1" type="ORF">TRUGW13939_10802</name>
</gene>
<name>A0A7H8RCW4_TALRU</name>
<keyword evidence="2" id="KW-1185">Reference proteome</keyword>
<dbReference type="RefSeq" id="XP_035349805.1">
    <property type="nucleotide sequence ID" value="XM_035493912.1"/>
</dbReference>
<dbReference type="OrthoDB" id="5422293at2759"/>
<dbReference type="KEGG" id="trg:TRUGW13939_10802"/>
<evidence type="ECO:0000313" key="2">
    <source>
        <dbReference type="Proteomes" id="UP000509510"/>
    </source>
</evidence>
<dbReference type="EMBL" id="CP055903">
    <property type="protein sequence ID" value="QKX63631.1"/>
    <property type="molecule type" value="Genomic_DNA"/>
</dbReference>
<protein>
    <submittedName>
        <fullName evidence="1">Uncharacterized protein</fullName>
    </submittedName>
</protein>
<organism evidence="1 2">
    <name type="scientific">Talaromyces rugulosus</name>
    <name type="common">Penicillium rugulosum</name>
    <dbReference type="NCBI Taxonomy" id="121627"/>
    <lineage>
        <taxon>Eukaryota</taxon>
        <taxon>Fungi</taxon>
        <taxon>Dikarya</taxon>
        <taxon>Ascomycota</taxon>
        <taxon>Pezizomycotina</taxon>
        <taxon>Eurotiomycetes</taxon>
        <taxon>Eurotiomycetidae</taxon>
        <taxon>Eurotiales</taxon>
        <taxon>Trichocomaceae</taxon>
        <taxon>Talaromyces</taxon>
        <taxon>Talaromyces sect. Islandici</taxon>
    </lineage>
</organism>
<accession>A0A7H8RCW4</accession>
<dbReference type="GeneID" id="55998281"/>
<reference evidence="2" key="1">
    <citation type="submission" date="2020-06" db="EMBL/GenBank/DDBJ databases">
        <title>A chromosome-scale genome assembly of Talaromyces rugulosus W13939.</title>
        <authorList>
            <person name="Wang B."/>
            <person name="Guo L."/>
            <person name="Ye K."/>
            <person name="Wang L."/>
        </authorList>
    </citation>
    <scope>NUCLEOTIDE SEQUENCE [LARGE SCALE GENOMIC DNA]</scope>
    <source>
        <strain evidence="2">W13939</strain>
    </source>
</reference>
<dbReference type="AlphaFoldDB" id="A0A7H8RCW4"/>